<dbReference type="EMBL" id="BOSE01000002">
    <property type="protein sequence ID" value="GIP16143.1"/>
    <property type="molecule type" value="Genomic_DNA"/>
</dbReference>
<accession>A0A919YSL1</accession>
<keyword evidence="2" id="KW-1185">Reference proteome</keyword>
<dbReference type="AlphaFoldDB" id="A0A919YSL1"/>
<evidence type="ECO:0000313" key="1">
    <source>
        <dbReference type="EMBL" id="GIP16143.1"/>
    </source>
</evidence>
<organism evidence="1 2">
    <name type="scientific">Paenibacillus montaniterrae</name>
    <dbReference type="NCBI Taxonomy" id="429341"/>
    <lineage>
        <taxon>Bacteria</taxon>
        <taxon>Bacillati</taxon>
        <taxon>Bacillota</taxon>
        <taxon>Bacilli</taxon>
        <taxon>Bacillales</taxon>
        <taxon>Paenibacillaceae</taxon>
        <taxon>Paenibacillus</taxon>
    </lineage>
</organism>
<name>A0A919YSL1_9BACL</name>
<reference evidence="1" key="1">
    <citation type="submission" date="2021-03" db="EMBL/GenBank/DDBJ databases">
        <title>Antimicrobial resistance genes in bacteria isolated from Japanese honey, and their potential for conferring macrolide and lincosamide resistance in the American foulbrood pathogen Paenibacillus larvae.</title>
        <authorList>
            <person name="Okamoto M."/>
            <person name="Kumagai M."/>
            <person name="Kanamori H."/>
            <person name="Takamatsu D."/>
        </authorList>
    </citation>
    <scope>NUCLEOTIDE SEQUENCE</scope>
    <source>
        <strain evidence="1">J40TS1</strain>
    </source>
</reference>
<proteinExistence type="predicted"/>
<comment type="caution">
    <text evidence="1">The sequence shown here is derived from an EMBL/GenBank/DDBJ whole genome shotgun (WGS) entry which is preliminary data.</text>
</comment>
<evidence type="ECO:0000313" key="2">
    <source>
        <dbReference type="Proteomes" id="UP000683139"/>
    </source>
</evidence>
<gene>
    <name evidence="1" type="ORF">J40TS1_17850</name>
</gene>
<dbReference type="Proteomes" id="UP000683139">
    <property type="component" value="Unassembled WGS sequence"/>
</dbReference>
<protein>
    <submittedName>
        <fullName evidence="1">Uncharacterized protein</fullName>
    </submittedName>
</protein>
<sequence length="81" mass="9513">MKGAAHIADESSAREKDQLEFALDALQAVRREDTAYSLIYNLEQLQLQYHTAYQRGMRCDTVAATYFIKMYKLLHHMERED</sequence>